<keyword evidence="5 8" id="KW-1133">Transmembrane helix</keyword>
<name>A0ABT6TDJ0_9BACL</name>
<protein>
    <submittedName>
        <fullName evidence="11">Cation diffusion facilitator family transporter</fullName>
    </submittedName>
</protein>
<feature type="domain" description="Cation efflux protein cytoplasmic" evidence="10">
    <location>
        <begin position="212"/>
        <end position="289"/>
    </location>
</feature>
<evidence type="ECO:0000256" key="8">
    <source>
        <dbReference type="SAM" id="Phobius"/>
    </source>
</evidence>
<accession>A0ABT6TDJ0</accession>
<reference evidence="11" key="1">
    <citation type="submission" date="2023-04" db="EMBL/GenBank/DDBJ databases">
        <title>Comparative genomic analysis of Cohnella hashimotonis sp. nov., isolated from the International Space Station.</title>
        <authorList>
            <person name="Venkateswaran K."/>
            <person name="Simpson A."/>
        </authorList>
    </citation>
    <scope>NUCLEOTIDE SEQUENCE</scope>
    <source>
        <strain evidence="11">F6_2S_P_1</strain>
    </source>
</reference>
<feature type="transmembrane region" description="Helical" evidence="8">
    <location>
        <begin position="174"/>
        <end position="192"/>
    </location>
</feature>
<evidence type="ECO:0000313" key="12">
    <source>
        <dbReference type="Proteomes" id="UP001161691"/>
    </source>
</evidence>
<feature type="transmembrane region" description="Helical" evidence="8">
    <location>
        <begin position="108"/>
        <end position="130"/>
    </location>
</feature>
<dbReference type="PANTHER" id="PTHR43840:SF15">
    <property type="entry name" value="MITOCHONDRIAL METAL TRANSPORTER 1-RELATED"/>
    <property type="match status" value="1"/>
</dbReference>
<dbReference type="Pfam" id="PF01545">
    <property type="entry name" value="Cation_efflux"/>
    <property type="match status" value="1"/>
</dbReference>
<evidence type="ECO:0000259" key="10">
    <source>
        <dbReference type="Pfam" id="PF16916"/>
    </source>
</evidence>
<dbReference type="Proteomes" id="UP001161691">
    <property type="component" value="Unassembled WGS sequence"/>
</dbReference>
<comment type="caution">
    <text evidence="11">The sequence shown here is derived from an EMBL/GenBank/DDBJ whole genome shotgun (WGS) entry which is preliminary data.</text>
</comment>
<dbReference type="InterPro" id="IPR002524">
    <property type="entry name" value="Cation_efflux"/>
</dbReference>
<proteinExistence type="inferred from homology"/>
<feature type="transmembrane region" description="Helical" evidence="8">
    <location>
        <begin position="12"/>
        <end position="33"/>
    </location>
</feature>
<evidence type="ECO:0000313" key="11">
    <source>
        <dbReference type="EMBL" id="MDI4644893.1"/>
    </source>
</evidence>
<dbReference type="InterPro" id="IPR050291">
    <property type="entry name" value="CDF_Transporter"/>
</dbReference>
<evidence type="ECO:0000256" key="5">
    <source>
        <dbReference type="ARBA" id="ARBA00022989"/>
    </source>
</evidence>
<evidence type="ECO:0000256" key="1">
    <source>
        <dbReference type="ARBA" id="ARBA00004141"/>
    </source>
</evidence>
<dbReference type="SUPFAM" id="SSF161111">
    <property type="entry name" value="Cation efflux protein transmembrane domain-like"/>
    <property type="match status" value="1"/>
</dbReference>
<feature type="transmembrane region" description="Helical" evidence="8">
    <location>
        <begin position="79"/>
        <end position="102"/>
    </location>
</feature>
<comment type="similarity">
    <text evidence="2">Belongs to the cation diffusion facilitator (CDF) transporter (TC 2.A.4) family.</text>
</comment>
<dbReference type="InterPro" id="IPR036837">
    <property type="entry name" value="Cation_efflux_CTD_sf"/>
</dbReference>
<evidence type="ECO:0000256" key="7">
    <source>
        <dbReference type="SAM" id="MobiDB-lite"/>
    </source>
</evidence>
<sequence>MTQKRTGKTLHGIKVSLLGLLVLSVFKGLAGWFTGSKALMADACHSAADFAAAVNSYLRHRRAIAPRGAAERQREAVAAVIFAALLLLAGLEMAISSLRAIAWGQDRAPGWGAVIVIAASMVAREALILYRRSYEHRMGLRPEASRTDRSDVFASLTALVGTAGAMTGRMLDLPVLYVLDPAAGLVIGVFVLRMGYRQAASAIGAVERRPMDEVDAQTLLEVVQRVDGVVAVDEIRAKEHGHYVIIDVLIRVNPRISVLDGHDVAQRVRRQLTKRFLHVSDASVRVEPYDPGYPYKSNHQEEEMPTLIQ</sequence>
<keyword evidence="6 8" id="KW-0472">Membrane</keyword>
<dbReference type="RefSeq" id="WP_282907867.1">
    <property type="nucleotide sequence ID" value="NZ_JAGRPV010000001.1"/>
</dbReference>
<evidence type="ECO:0000259" key="9">
    <source>
        <dbReference type="Pfam" id="PF01545"/>
    </source>
</evidence>
<dbReference type="Pfam" id="PF16916">
    <property type="entry name" value="ZT_dimer"/>
    <property type="match status" value="1"/>
</dbReference>
<dbReference type="Gene3D" id="1.20.1510.10">
    <property type="entry name" value="Cation efflux protein transmembrane domain"/>
    <property type="match status" value="1"/>
</dbReference>
<feature type="region of interest" description="Disordered" evidence="7">
    <location>
        <begin position="290"/>
        <end position="309"/>
    </location>
</feature>
<dbReference type="InterPro" id="IPR058533">
    <property type="entry name" value="Cation_efflux_TM"/>
</dbReference>
<keyword evidence="3" id="KW-0813">Transport</keyword>
<dbReference type="SUPFAM" id="SSF160240">
    <property type="entry name" value="Cation efflux protein cytoplasmic domain-like"/>
    <property type="match status" value="1"/>
</dbReference>
<evidence type="ECO:0000256" key="6">
    <source>
        <dbReference type="ARBA" id="ARBA00023136"/>
    </source>
</evidence>
<evidence type="ECO:0000256" key="2">
    <source>
        <dbReference type="ARBA" id="ARBA00008114"/>
    </source>
</evidence>
<dbReference type="InterPro" id="IPR027469">
    <property type="entry name" value="Cation_efflux_TMD_sf"/>
</dbReference>
<dbReference type="Gene3D" id="3.30.70.1350">
    <property type="entry name" value="Cation efflux protein, cytoplasmic domain"/>
    <property type="match status" value="1"/>
</dbReference>
<dbReference type="NCBIfam" id="TIGR01297">
    <property type="entry name" value="CDF"/>
    <property type="match status" value="1"/>
</dbReference>
<keyword evidence="12" id="KW-1185">Reference proteome</keyword>
<comment type="subcellular location">
    <subcellularLocation>
        <location evidence="1">Membrane</location>
        <topology evidence="1">Multi-pass membrane protein</topology>
    </subcellularLocation>
</comment>
<dbReference type="EMBL" id="JAGRPV010000001">
    <property type="protein sequence ID" value="MDI4644893.1"/>
    <property type="molecule type" value="Genomic_DNA"/>
</dbReference>
<dbReference type="InterPro" id="IPR027470">
    <property type="entry name" value="Cation_efflux_CTD"/>
</dbReference>
<keyword evidence="4 8" id="KW-0812">Transmembrane</keyword>
<evidence type="ECO:0000256" key="3">
    <source>
        <dbReference type="ARBA" id="ARBA00022448"/>
    </source>
</evidence>
<evidence type="ECO:0000256" key="4">
    <source>
        <dbReference type="ARBA" id="ARBA00022692"/>
    </source>
</evidence>
<organism evidence="11 12">
    <name type="scientific">Cohnella hashimotonis</name>
    <dbReference type="NCBI Taxonomy" id="2826895"/>
    <lineage>
        <taxon>Bacteria</taxon>
        <taxon>Bacillati</taxon>
        <taxon>Bacillota</taxon>
        <taxon>Bacilli</taxon>
        <taxon>Bacillales</taxon>
        <taxon>Paenibacillaceae</taxon>
        <taxon>Cohnella</taxon>
    </lineage>
</organism>
<feature type="domain" description="Cation efflux protein transmembrane" evidence="9">
    <location>
        <begin position="14"/>
        <end position="202"/>
    </location>
</feature>
<gene>
    <name evidence="11" type="ORF">KB449_07965</name>
</gene>
<dbReference type="PANTHER" id="PTHR43840">
    <property type="entry name" value="MITOCHONDRIAL METAL TRANSPORTER 1-RELATED"/>
    <property type="match status" value="1"/>
</dbReference>